<name>A0ABV5V6W7_9ACTN</name>
<feature type="domain" description="DUF1918" evidence="2">
    <location>
        <begin position="1"/>
        <end position="58"/>
    </location>
</feature>
<reference evidence="3 4" key="1">
    <citation type="submission" date="2024-09" db="EMBL/GenBank/DDBJ databases">
        <authorList>
            <person name="Sun Q."/>
            <person name="Mori K."/>
        </authorList>
    </citation>
    <scope>NUCLEOTIDE SEQUENCE [LARGE SCALE GENOMIC DNA]</scope>
    <source>
        <strain evidence="3 4">JCM 10918</strain>
    </source>
</reference>
<dbReference type="Gene3D" id="2.30.30.440">
    <property type="entry name" value="Domain of unknown function DUF1918"/>
    <property type="match status" value="1"/>
</dbReference>
<dbReference type="Proteomes" id="UP001589703">
    <property type="component" value="Unassembled WGS sequence"/>
</dbReference>
<feature type="region of interest" description="Disordered" evidence="1">
    <location>
        <begin position="54"/>
        <end position="129"/>
    </location>
</feature>
<comment type="caution">
    <text evidence="3">The sequence shown here is derived from an EMBL/GenBank/DDBJ whole genome shotgun (WGS) entry which is preliminary data.</text>
</comment>
<evidence type="ECO:0000256" key="1">
    <source>
        <dbReference type="SAM" id="MobiDB-lite"/>
    </source>
</evidence>
<dbReference type="SUPFAM" id="SSF50118">
    <property type="entry name" value="Cell growth inhibitor/plasmid maintenance toxic component"/>
    <property type="match status" value="1"/>
</dbReference>
<evidence type="ECO:0000259" key="2">
    <source>
        <dbReference type="Pfam" id="PF08940"/>
    </source>
</evidence>
<sequence length="129" mass="13837">MQAHLGDRLVVESQRTGAVRRDGEIVGLHHEDGTPPYDVRWSDTDEVTLVFPGPDAHIRHIERHGRPGTSRPDPDATGTEPDAPPRTPHATAPEAGPSGPGDIGRRITPADQQAATGCRRAAPPRSPTR</sequence>
<feature type="compositionally biased region" description="Basic and acidic residues" evidence="1">
    <location>
        <begin position="1"/>
        <end position="10"/>
    </location>
</feature>
<dbReference type="RefSeq" id="WP_374117689.1">
    <property type="nucleotide sequence ID" value="NZ_JBHMAR010000001.1"/>
</dbReference>
<evidence type="ECO:0000313" key="4">
    <source>
        <dbReference type="Proteomes" id="UP001589703"/>
    </source>
</evidence>
<feature type="compositionally biased region" description="Basic and acidic residues" evidence="1">
    <location>
        <begin position="19"/>
        <end position="33"/>
    </location>
</feature>
<dbReference type="Pfam" id="PF08940">
    <property type="entry name" value="DUF1918"/>
    <property type="match status" value="1"/>
</dbReference>
<gene>
    <name evidence="3" type="ORF">ACFFRO_00145</name>
</gene>
<accession>A0ABV5V6W7</accession>
<dbReference type="EMBL" id="JBHMAR010000001">
    <property type="protein sequence ID" value="MFB9733569.1"/>
    <property type="molecule type" value="Genomic_DNA"/>
</dbReference>
<proteinExistence type="predicted"/>
<organism evidence="3 4">
    <name type="scientific">Streptomyces thermocoprophilus</name>
    <dbReference type="NCBI Taxonomy" id="78356"/>
    <lineage>
        <taxon>Bacteria</taxon>
        <taxon>Bacillati</taxon>
        <taxon>Actinomycetota</taxon>
        <taxon>Actinomycetes</taxon>
        <taxon>Kitasatosporales</taxon>
        <taxon>Streptomycetaceae</taxon>
        <taxon>Streptomyces</taxon>
    </lineage>
</organism>
<keyword evidence="4" id="KW-1185">Reference proteome</keyword>
<protein>
    <submittedName>
        <fullName evidence="3">DUF1918 domain-containing protein</fullName>
    </submittedName>
</protein>
<feature type="region of interest" description="Disordered" evidence="1">
    <location>
        <begin position="1"/>
        <end position="40"/>
    </location>
</feature>
<dbReference type="InterPro" id="IPR015035">
    <property type="entry name" value="DUF1918"/>
</dbReference>
<evidence type="ECO:0000313" key="3">
    <source>
        <dbReference type="EMBL" id="MFB9733569.1"/>
    </source>
</evidence>